<gene>
    <name evidence="2" type="ORF">SDC9_120349</name>
</gene>
<organism evidence="2">
    <name type="scientific">bioreactor metagenome</name>
    <dbReference type="NCBI Taxonomy" id="1076179"/>
    <lineage>
        <taxon>unclassified sequences</taxon>
        <taxon>metagenomes</taxon>
        <taxon>ecological metagenomes</taxon>
    </lineage>
</organism>
<feature type="compositionally biased region" description="Basic residues" evidence="1">
    <location>
        <begin position="190"/>
        <end position="205"/>
    </location>
</feature>
<feature type="region of interest" description="Disordered" evidence="1">
    <location>
        <begin position="185"/>
        <end position="205"/>
    </location>
</feature>
<protein>
    <submittedName>
        <fullName evidence="2">Uncharacterized protein</fullName>
    </submittedName>
</protein>
<comment type="caution">
    <text evidence="2">The sequence shown here is derived from an EMBL/GenBank/DDBJ whole genome shotgun (WGS) entry which is preliminary data.</text>
</comment>
<dbReference type="EMBL" id="VSSQ01025318">
    <property type="protein sequence ID" value="MPM73369.1"/>
    <property type="molecule type" value="Genomic_DNA"/>
</dbReference>
<reference evidence="2" key="1">
    <citation type="submission" date="2019-08" db="EMBL/GenBank/DDBJ databases">
        <authorList>
            <person name="Kucharzyk K."/>
            <person name="Murdoch R.W."/>
            <person name="Higgins S."/>
            <person name="Loffler F."/>
        </authorList>
    </citation>
    <scope>NUCLEOTIDE SEQUENCE</scope>
</reference>
<accession>A0A645C6U2</accession>
<evidence type="ECO:0000256" key="1">
    <source>
        <dbReference type="SAM" id="MobiDB-lite"/>
    </source>
</evidence>
<sequence length="205" mass="21213">MEYNGAHHVGIAAHGIVGKLPLGGGGRPAGAHGGVGAHQAGGGLVLQTGGHADGTEDVRIGSAHDHRHGAARRNARGKHLAAVHRIAGFYRVNHTRNQGRFPGPPGLVRGFKPVPALGGVGAGGLLGVEHQEGFLLCQDVHLRSVGEIARILRSAVEHDKQRYRCTGGIARGDIELIVPPAVGQAEKLTARRGGRDHGKGRKGQG</sequence>
<name>A0A645C6U2_9ZZZZ</name>
<evidence type="ECO:0000313" key="2">
    <source>
        <dbReference type="EMBL" id="MPM73369.1"/>
    </source>
</evidence>
<proteinExistence type="predicted"/>
<dbReference type="AlphaFoldDB" id="A0A645C6U2"/>